<accession>A0A917JFK0</accession>
<protein>
    <recommendedName>
        <fullName evidence="3">HK97 family phage portal protein</fullName>
    </recommendedName>
</protein>
<dbReference type="NCBIfam" id="TIGR01537">
    <property type="entry name" value="portal_HK97"/>
    <property type="match status" value="1"/>
</dbReference>
<sequence>MSLFDSLTKVFTKNKEIAEMFDFDFASDPSIRSYLKRMALESVLNFVSRTMSTMQVKIRDETGLTKVDWQYLLNVRPNKDMSASEFWQKVIYRLMNDNEVLIVVSDDDQLLIAEDFYREESALYEDVFKGVTLKGFTFKRNFKMSEVIYLEYNNEELERFTDGLFQDYGELFGRIIEVSMRNNQIRASVSVEQTGTFNNEKDENGKTSTEKLQGFIDKMYKSFKDRSIAIVPKLKGFEYEEYTNKIGSSNQSLEELDKMKKSLINDISRMIGVPSALVHGEMADLKFNLEAYRKLCILPLIQKIESELTNKILEKEEYLKGERVKVQNVLRRDPFEFAVQIDKLVASRVFTPNQVLEEFEYEKSADPTMDERAMTKNYELLKEGEKTDDNTD</sequence>
<comment type="caution">
    <text evidence="1">The sequence shown here is derived from an EMBL/GenBank/DDBJ whole genome shotgun (WGS) entry which is preliminary data.</text>
</comment>
<dbReference type="Pfam" id="PF04860">
    <property type="entry name" value="Phage_portal"/>
    <property type="match status" value="1"/>
</dbReference>
<evidence type="ECO:0000313" key="1">
    <source>
        <dbReference type="EMBL" id="GGI64736.1"/>
    </source>
</evidence>
<name>A0A917JFK0_9ENTE</name>
<evidence type="ECO:0000313" key="2">
    <source>
        <dbReference type="Proteomes" id="UP000622610"/>
    </source>
</evidence>
<dbReference type="RefSeq" id="WP_188366569.1">
    <property type="nucleotide sequence ID" value="NZ_BMDT01000001.1"/>
</dbReference>
<dbReference type="EMBL" id="BMDT01000001">
    <property type="protein sequence ID" value="GGI64736.1"/>
    <property type="molecule type" value="Genomic_DNA"/>
</dbReference>
<reference evidence="1" key="1">
    <citation type="journal article" date="2014" name="Int. J. Syst. Evol. Microbiol.">
        <title>Complete genome sequence of Corynebacterium casei LMG S-19264T (=DSM 44701T), isolated from a smear-ripened cheese.</title>
        <authorList>
            <consortium name="US DOE Joint Genome Institute (JGI-PGF)"/>
            <person name="Walter F."/>
            <person name="Albersmeier A."/>
            <person name="Kalinowski J."/>
            <person name="Ruckert C."/>
        </authorList>
    </citation>
    <scope>NUCLEOTIDE SEQUENCE</scope>
    <source>
        <strain evidence="1">CCM 8433</strain>
    </source>
</reference>
<dbReference type="InterPro" id="IPR006944">
    <property type="entry name" value="Phage/GTA_portal"/>
</dbReference>
<gene>
    <name evidence="1" type="ORF">GCM10011482_03900</name>
</gene>
<evidence type="ECO:0008006" key="3">
    <source>
        <dbReference type="Google" id="ProtNLM"/>
    </source>
</evidence>
<organism evidence="1 2">
    <name type="scientific">Enterococcus alcedinis</name>
    <dbReference type="NCBI Taxonomy" id="1274384"/>
    <lineage>
        <taxon>Bacteria</taxon>
        <taxon>Bacillati</taxon>
        <taxon>Bacillota</taxon>
        <taxon>Bacilli</taxon>
        <taxon>Lactobacillales</taxon>
        <taxon>Enterococcaceae</taxon>
        <taxon>Enterococcus</taxon>
    </lineage>
</organism>
<dbReference type="Proteomes" id="UP000622610">
    <property type="component" value="Unassembled WGS sequence"/>
</dbReference>
<reference evidence="1" key="2">
    <citation type="submission" date="2020-09" db="EMBL/GenBank/DDBJ databases">
        <authorList>
            <person name="Sun Q."/>
            <person name="Sedlacek I."/>
        </authorList>
    </citation>
    <scope>NUCLEOTIDE SEQUENCE</scope>
    <source>
        <strain evidence="1">CCM 8433</strain>
    </source>
</reference>
<dbReference type="AlphaFoldDB" id="A0A917JFK0"/>
<keyword evidence="2" id="KW-1185">Reference proteome</keyword>
<proteinExistence type="predicted"/>
<dbReference type="InterPro" id="IPR006427">
    <property type="entry name" value="Portal_HK97"/>
</dbReference>